<gene>
    <name evidence="1" type="ORF">CCAN11_2360009</name>
</gene>
<dbReference type="Proteomes" id="UP000039370">
    <property type="component" value="Unassembled WGS sequence"/>
</dbReference>
<proteinExistence type="predicted"/>
<name>A0A0B7IPA6_9FLAO</name>
<evidence type="ECO:0000313" key="1">
    <source>
        <dbReference type="EMBL" id="CEN51813.1"/>
    </source>
</evidence>
<sequence>MFDMKSSIQTIIENFPKCCDAKSNKVAKENGKRFEIQCAKNYYLKIRVDDCLNADKTTKKCDYLFIRDYECGYNETEFYFVELKGSEIDKAFEQIDNTIQHIKTRIPSLTKEKILGFIACSRFPKSSPTITKLKQGFYKKYGKFPIISTGGIIHKPI</sequence>
<evidence type="ECO:0000313" key="2">
    <source>
        <dbReference type="Proteomes" id="UP000039370"/>
    </source>
</evidence>
<accession>A0A0B7IPA6</accession>
<organism evidence="1 2">
    <name type="scientific">Capnocytophaga canimorsus</name>
    <dbReference type="NCBI Taxonomy" id="28188"/>
    <lineage>
        <taxon>Bacteria</taxon>
        <taxon>Pseudomonadati</taxon>
        <taxon>Bacteroidota</taxon>
        <taxon>Flavobacteriia</taxon>
        <taxon>Flavobacteriales</taxon>
        <taxon>Flavobacteriaceae</taxon>
        <taxon>Capnocytophaga</taxon>
    </lineage>
</organism>
<dbReference type="AlphaFoldDB" id="A0A0B7IPA6"/>
<protein>
    <submittedName>
        <fullName evidence="1">Uncharacterized protein</fullName>
    </submittedName>
</protein>
<dbReference type="EMBL" id="CDOK01000153">
    <property type="protein sequence ID" value="CEN51813.1"/>
    <property type="molecule type" value="Genomic_DNA"/>
</dbReference>
<reference evidence="2" key="1">
    <citation type="submission" date="2015-01" db="EMBL/GenBank/DDBJ databases">
        <authorList>
            <person name="MANFREDI Pablo"/>
        </authorList>
    </citation>
    <scope>NUCLEOTIDE SEQUENCE [LARGE SCALE GENOMIC DNA]</scope>
    <source>
        <strain evidence="2">Cc11</strain>
    </source>
</reference>